<feature type="transmembrane region" description="Helical" evidence="11">
    <location>
        <begin position="6"/>
        <end position="26"/>
    </location>
</feature>
<dbReference type="FunFam" id="3.30.1370.10:FF:000006">
    <property type="entry name" value="Ribonuclease Y"/>
    <property type="match status" value="1"/>
</dbReference>
<dbReference type="CDD" id="cd00077">
    <property type="entry name" value="HDc"/>
    <property type="match status" value="1"/>
</dbReference>
<keyword evidence="8 11" id="KW-0472">Membrane</keyword>
<feature type="domain" description="HD" evidence="14">
    <location>
        <begin position="337"/>
        <end position="430"/>
    </location>
</feature>
<dbReference type="InterPro" id="IPR006675">
    <property type="entry name" value="HDIG_dom"/>
</dbReference>
<proteinExistence type="inferred from homology"/>
<evidence type="ECO:0000256" key="10">
    <source>
        <dbReference type="ARBA" id="ARBA00073072"/>
    </source>
</evidence>
<comment type="subcellular location">
    <subcellularLocation>
        <location evidence="1 11">Cell membrane</location>
        <topology evidence="1 11">Single-pass membrane protein</topology>
    </subcellularLocation>
</comment>
<evidence type="ECO:0000259" key="14">
    <source>
        <dbReference type="PROSITE" id="PS51831"/>
    </source>
</evidence>
<evidence type="ECO:0000256" key="3">
    <source>
        <dbReference type="ARBA" id="ARBA00022722"/>
    </source>
</evidence>
<dbReference type="NCBIfam" id="TIGR03319">
    <property type="entry name" value="RNase_Y"/>
    <property type="match status" value="1"/>
</dbReference>
<reference evidence="15 16" key="1">
    <citation type="submission" date="2019-07" db="EMBL/GenBank/DDBJ databases">
        <title>Whole genome shotgun sequence of Sporosarcina luteola NBRC 105378.</title>
        <authorList>
            <person name="Hosoyama A."/>
            <person name="Uohara A."/>
            <person name="Ohji S."/>
            <person name="Ichikawa N."/>
        </authorList>
    </citation>
    <scope>NUCLEOTIDE SEQUENCE [LARGE SCALE GENOMIC DNA]</scope>
    <source>
        <strain evidence="15 16">NBRC 105378</strain>
    </source>
</reference>
<keyword evidence="5 11" id="KW-0378">Hydrolase</keyword>
<sequence>MPDIIIIIISALLGLFVGAVVIYLVIKKVNESRVTGAQNSAEQIIEEAKREAEAMKKEALLEAKDENHKLRIEAESEVRERRAELQKQENRLLQREENLDRKDDALNKREAGLERKDDALSSRQQHIEQMERKAEDLVAMQQTELERISALTRDEAKRIILDDVENELSTDIAVMTKESEQRAKEESEKKAREILSLALQRFAADHVAETTVSVVNLPNDEMKGRIIGREGRNIRTLETLTGIDLIIDDTPEAVILSGFDPVRRETARLALEKLVQDGRIHPARIEEMVDKARREVDELIREKGEQTTFDVGVHNLHPDLIKILGRLHFRTSYGQNVLKHSVEVAYLAGLLAAEVGEDVTLARRAGLLHDIGKAIDHEVEGSHVQIGVELATKYKEHPVVINSIASHHGDEEATSVIAVLVAAADALSAARPGARSETLENYIRRLQKLEEISESYEGVEKSFAIQAGREVRIIVRPDQIDDITAHRLARDIRKRIEEELDYPGHIKVTVIRETRAVEYAK</sequence>
<dbReference type="InterPro" id="IPR017705">
    <property type="entry name" value="Ribonuclease_Y"/>
</dbReference>
<evidence type="ECO:0000256" key="7">
    <source>
        <dbReference type="ARBA" id="ARBA00022989"/>
    </source>
</evidence>
<dbReference type="InterPro" id="IPR022711">
    <property type="entry name" value="RNase_Y_N"/>
</dbReference>
<evidence type="ECO:0000256" key="9">
    <source>
        <dbReference type="ARBA" id="ARBA00061537"/>
    </source>
</evidence>
<dbReference type="GO" id="GO:0003723">
    <property type="term" value="F:RNA binding"/>
    <property type="evidence" value="ECO:0007669"/>
    <property type="project" value="UniProtKB-UniRule"/>
</dbReference>
<dbReference type="OrthoDB" id="9803205at2"/>
<evidence type="ECO:0000256" key="12">
    <source>
        <dbReference type="NCBIfam" id="TIGR03319"/>
    </source>
</evidence>
<evidence type="ECO:0000256" key="1">
    <source>
        <dbReference type="ARBA" id="ARBA00004162"/>
    </source>
</evidence>
<dbReference type="Pfam" id="PF01966">
    <property type="entry name" value="HD"/>
    <property type="match status" value="1"/>
</dbReference>
<evidence type="ECO:0000313" key="16">
    <source>
        <dbReference type="Proteomes" id="UP000321901"/>
    </source>
</evidence>
<keyword evidence="6 11" id="KW-0694">RNA-binding</keyword>
<dbReference type="Gene3D" id="1.10.3210.10">
    <property type="entry name" value="Hypothetical protein af1432"/>
    <property type="match status" value="1"/>
</dbReference>
<evidence type="ECO:0000313" key="15">
    <source>
        <dbReference type="EMBL" id="GEN81957.1"/>
    </source>
</evidence>
<comment type="function">
    <text evidence="11">Endoribonuclease that initiates mRNA decay.</text>
</comment>
<dbReference type="SMART" id="SM00471">
    <property type="entry name" value="HDc"/>
    <property type="match status" value="1"/>
</dbReference>
<keyword evidence="4 11" id="KW-0255">Endonuclease</keyword>
<dbReference type="FunFam" id="1.10.3210.10:FF:000003">
    <property type="entry name" value="Ribonuclease Y"/>
    <property type="match status" value="1"/>
</dbReference>
<evidence type="ECO:0000256" key="2">
    <source>
        <dbReference type="ARBA" id="ARBA00022692"/>
    </source>
</evidence>
<protein>
    <recommendedName>
        <fullName evidence="10 11">Ribonuclease Y</fullName>
        <shortName evidence="11">RNase Y</shortName>
        <ecNumber evidence="11 12">3.1.-.-</ecNumber>
    </recommendedName>
</protein>
<dbReference type="Proteomes" id="UP000321901">
    <property type="component" value="Unassembled WGS sequence"/>
</dbReference>
<dbReference type="PROSITE" id="PS51831">
    <property type="entry name" value="HD"/>
    <property type="match status" value="1"/>
</dbReference>
<dbReference type="GO" id="GO:0006402">
    <property type="term" value="P:mRNA catabolic process"/>
    <property type="evidence" value="ECO:0007669"/>
    <property type="project" value="UniProtKB-UniRule"/>
</dbReference>
<dbReference type="InterPro" id="IPR003607">
    <property type="entry name" value="HD/PDEase_dom"/>
</dbReference>
<keyword evidence="16" id="KW-1185">Reference proteome</keyword>
<dbReference type="CDD" id="cd22431">
    <property type="entry name" value="KH-I_RNaseY"/>
    <property type="match status" value="1"/>
</dbReference>
<dbReference type="GO" id="GO:0004521">
    <property type="term" value="F:RNA endonuclease activity"/>
    <property type="evidence" value="ECO:0007669"/>
    <property type="project" value="UniProtKB-UniRule"/>
</dbReference>
<feature type="region of interest" description="Disordered" evidence="13">
    <location>
        <begin position="93"/>
        <end position="121"/>
    </location>
</feature>
<dbReference type="SMART" id="SM00322">
    <property type="entry name" value="KH"/>
    <property type="match status" value="1"/>
</dbReference>
<dbReference type="EC" id="3.1.-.-" evidence="11 12"/>
<keyword evidence="11" id="KW-1003">Cell membrane</keyword>
<dbReference type="RefSeq" id="WP_147054540.1">
    <property type="nucleotide sequence ID" value="NZ_BJYL01000004.1"/>
</dbReference>
<evidence type="ECO:0000256" key="13">
    <source>
        <dbReference type="SAM" id="MobiDB-lite"/>
    </source>
</evidence>
<dbReference type="HAMAP" id="MF_00335">
    <property type="entry name" value="RNase_Y"/>
    <property type="match status" value="1"/>
</dbReference>
<dbReference type="AlphaFoldDB" id="A0A511Z3G8"/>
<dbReference type="Gene3D" id="3.30.1370.10">
    <property type="entry name" value="K Homology domain, type 1"/>
    <property type="match status" value="1"/>
</dbReference>
<evidence type="ECO:0000256" key="5">
    <source>
        <dbReference type="ARBA" id="ARBA00022801"/>
    </source>
</evidence>
<organism evidence="15 16">
    <name type="scientific">Sporosarcina luteola</name>
    <dbReference type="NCBI Taxonomy" id="582850"/>
    <lineage>
        <taxon>Bacteria</taxon>
        <taxon>Bacillati</taxon>
        <taxon>Bacillota</taxon>
        <taxon>Bacilli</taxon>
        <taxon>Bacillales</taxon>
        <taxon>Caryophanaceae</taxon>
        <taxon>Sporosarcina</taxon>
    </lineage>
</organism>
<gene>
    <name evidence="11 15" type="primary">rny</name>
    <name evidence="15" type="ORF">SLU01_02690</name>
</gene>
<comment type="similarity">
    <text evidence="9 11">Belongs to the RNase Y family.</text>
</comment>
<dbReference type="Pfam" id="PF12072">
    <property type="entry name" value="RNase_Y_N"/>
    <property type="match status" value="1"/>
</dbReference>
<dbReference type="GO" id="GO:0005886">
    <property type="term" value="C:plasma membrane"/>
    <property type="evidence" value="ECO:0007669"/>
    <property type="project" value="UniProtKB-SubCell"/>
</dbReference>
<dbReference type="InterPro" id="IPR004087">
    <property type="entry name" value="KH_dom"/>
</dbReference>
<evidence type="ECO:0000256" key="11">
    <source>
        <dbReference type="HAMAP-Rule" id="MF_00335"/>
    </source>
</evidence>
<evidence type="ECO:0000256" key="8">
    <source>
        <dbReference type="ARBA" id="ARBA00023136"/>
    </source>
</evidence>
<keyword evidence="3 11" id="KW-0540">Nuclease</keyword>
<dbReference type="PANTHER" id="PTHR12826">
    <property type="entry name" value="RIBONUCLEASE Y"/>
    <property type="match status" value="1"/>
</dbReference>
<dbReference type="GO" id="GO:0016787">
    <property type="term" value="F:hydrolase activity"/>
    <property type="evidence" value="ECO:0007669"/>
    <property type="project" value="UniProtKB-KW"/>
</dbReference>
<evidence type="ECO:0000256" key="6">
    <source>
        <dbReference type="ARBA" id="ARBA00022884"/>
    </source>
</evidence>
<comment type="caution">
    <text evidence="15">The sequence shown here is derived from an EMBL/GenBank/DDBJ whole genome shotgun (WGS) entry which is preliminary data.</text>
</comment>
<dbReference type="InterPro" id="IPR036612">
    <property type="entry name" value="KH_dom_type_1_sf"/>
</dbReference>
<dbReference type="EMBL" id="BJYL01000004">
    <property type="protein sequence ID" value="GEN81957.1"/>
    <property type="molecule type" value="Genomic_DNA"/>
</dbReference>
<accession>A0A511Z3G8</accession>
<evidence type="ECO:0000256" key="4">
    <source>
        <dbReference type="ARBA" id="ARBA00022759"/>
    </source>
</evidence>
<dbReference type="SUPFAM" id="SSF109604">
    <property type="entry name" value="HD-domain/PDEase-like"/>
    <property type="match status" value="1"/>
</dbReference>
<dbReference type="InterPro" id="IPR006674">
    <property type="entry name" value="HD_domain"/>
</dbReference>
<dbReference type="NCBIfam" id="TIGR00277">
    <property type="entry name" value="HDIG"/>
    <property type="match status" value="1"/>
</dbReference>
<dbReference type="PROSITE" id="PS50084">
    <property type="entry name" value="KH_TYPE_1"/>
    <property type="match status" value="1"/>
</dbReference>
<dbReference type="PANTHER" id="PTHR12826:SF15">
    <property type="entry name" value="RIBONUCLEASE Y"/>
    <property type="match status" value="1"/>
</dbReference>
<name>A0A511Z3G8_9BACL</name>
<keyword evidence="2 11" id="KW-0812">Transmembrane</keyword>
<dbReference type="Pfam" id="PF00013">
    <property type="entry name" value="KH_1"/>
    <property type="match status" value="1"/>
</dbReference>
<dbReference type="InterPro" id="IPR004088">
    <property type="entry name" value="KH_dom_type_1"/>
</dbReference>
<keyword evidence="7 11" id="KW-1133">Transmembrane helix</keyword>
<dbReference type="SUPFAM" id="SSF54791">
    <property type="entry name" value="Eukaryotic type KH-domain (KH-domain type I)"/>
    <property type="match status" value="1"/>
</dbReference>